<feature type="compositionally biased region" description="Basic and acidic residues" evidence="1">
    <location>
        <begin position="1"/>
        <end position="15"/>
    </location>
</feature>
<reference evidence="2" key="2">
    <citation type="submission" date="2022-01" db="EMBL/GenBank/DDBJ databases">
        <authorList>
            <person name="Yamashiro T."/>
            <person name="Shiraishi A."/>
            <person name="Satake H."/>
            <person name="Nakayama K."/>
        </authorList>
    </citation>
    <scope>NUCLEOTIDE SEQUENCE</scope>
</reference>
<protein>
    <submittedName>
        <fullName evidence="2">Uncharacterized protein</fullName>
    </submittedName>
</protein>
<evidence type="ECO:0000313" key="3">
    <source>
        <dbReference type="Proteomes" id="UP001151760"/>
    </source>
</evidence>
<proteinExistence type="predicted"/>
<comment type="caution">
    <text evidence="2">The sequence shown here is derived from an EMBL/GenBank/DDBJ whole genome shotgun (WGS) entry which is preliminary data.</text>
</comment>
<organism evidence="2 3">
    <name type="scientific">Tanacetum coccineum</name>
    <dbReference type="NCBI Taxonomy" id="301880"/>
    <lineage>
        <taxon>Eukaryota</taxon>
        <taxon>Viridiplantae</taxon>
        <taxon>Streptophyta</taxon>
        <taxon>Embryophyta</taxon>
        <taxon>Tracheophyta</taxon>
        <taxon>Spermatophyta</taxon>
        <taxon>Magnoliopsida</taxon>
        <taxon>eudicotyledons</taxon>
        <taxon>Gunneridae</taxon>
        <taxon>Pentapetalae</taxon>
        <taxon>asterids</taxon>
        <taxon>campanulids</taxon>
        <taxon>Asterales</taxon>
        <taxon>Asteraceae</taxon>
        <taxon>Asteroideae</taxon>
        <taxon>Anthemideae</taxon>
        <taxon>Anthemidinae</taxon>
        <taxon>Tanacetum</taxon>
    </lineage>
</organism>
<accession>A0ABQ5BSX9</accession>
<evidence type="ECO:0000313" key="2">
    <source>
        <dbReference type="EMBL" id="GJT15969.1"/>
    </source>
</evidence>
<feature type="region of interest" description="Disordered" evidence="1">
    <location>
        <begin position="1"/>
        <end position="25"/>
    </location>
</feature>
<sequence length="116" mass="12915">MVYADGGDKEDKIDEAVEAEGGGNDDRIASSCCLIHQPSFTKSLTISESWLLPGSRHAKRALDLIHDALPIILGQNSLELWSLATLLMLNVTYQTLPFKMKKSKEETNVKNRNQRS</sequence>
<dbReference type="EMBL" id="BQNB010013438">
    <property type="protein sequence ID" value="GJT15969.1"/>
    <property type="molecule type" value="Genomic_DNA"/>
</dbReference>
<reference evidence="2" key="1">
    <citation type="journal article" date="2022" name="Int. J. Mol. Sci.">
        <title>Draft Genome of Tanacetum Coccineum: Genomic Comparison of Closely Related Tanacetum-Family Plants.</title>
        <authorList>
            <person name="Yamashiro T."/>
            <person name="Shiraishi A."/>
            <person name="Nakayama K."/>
            <person name="Satake H."/>
        </authorList>
    </citation>
    <scope>NUCLEOTIDE SEQUENCE</scope>
</reference>
<dbReference type="Proteomes" id="UP001151760">
    <property type="component" value="Unassembled WGS sequence"/>
</dbReference>
<evidence type="ECO:0000256" key="1">
    <source>
        <dbReference type="SAM" id="MobiDB-lite"/>
    </source>
</evidence>
<name>A0ABQ5BSX9_9ASTR</name>
<gene>
    <name evidence="2" type="ORF">Tco_0874675</name>
</gene>
<keyword evidence="3" id="KW-1185">Reference proteome</keyword>